<dbReference type="InterPro" id="IPR001544">
    <property type="entry name" value="Aminotrans_IV"/>
</dbReference>
<dbReference type="EMBL" id="BANC01000034">
    <property type="protein sequence ID" value="GAN79945.1"/>
    <property type="molecule type" value="Genomic_DNA"/>
</dbReference>
<dbReference type="InterPro" id="IPR043131">
    <property type="entry name" value="BCAT-like_N"/>
</dbReference>
<dbReference type="Pfam" id="PF01063">
    <property type="entry name" value="Aminotran_4"/>
    <property type="match status" value="1"/>
</dbReference>
<dbReference type="SUPFAM" id="SSF56752">
    <property type="entry name" value="D-aminoacid aminotransferase-like PLP-dependent enzymes"/>
    <property type="match status" value="1"/>
</dbReference>
<name>A0A0D6PDV9_9PROT</name>
<comment type="similarity">
    <text evidence="1">Belongs to the class-IV pyridoxal-phosphate-dependent aminotransferase family.</text>
</comment>
<keyword evidence="3" id="KW-0032">Aminotransferase</keyword>
<dbReference type="InterPro" id="IPR050571">
    <property type="entry name" value="Class-IV_PLP-Dep_Aminotrnsfr"/>
</dbReference>
<dbReference type="AlphaFoldDB" id="A0A0D6PDV9"/>
<protein>
    <recommendedName>
        <fullName evidence="2">Probable branched-chain-amino-acid aminotransferase</fullName>
    </recommendedName>
</protein>
<dbReference type="Gene3D" id="3.20.10.10">
    <property type="entry name" value="D-amino Acid Aminotransferase, subunit A, domain 2"/>
    <property type="match status" value="1"/>
</dbReference>
<reference evidence="3 4" key="1">
    <citation type="submission" date="2012-11" db="EMBL/GenBank/DDBJ databases">
        <title>Whole genome sequence of Acidocella aminolytica 101 = DSM 11237.</title>
        <authorList>
            <person name="Azuma Y."/>
            <person name="Higashiura N."/>
            <person name="Hirakawa H."/>
            <person name="Matsushita K."/>
        </authorList>
    </citation>
    <scope>NUCLEOTIDE SEQUENCE [LARGE SCALE GENOMIC DNA]</scope>
    <source>
        <strain evidence="4">101 / DSM 11237</strain>
    </source>
</reference>
<dbReference type="GO" id="GO:0005829">
    <property type="term" value="C:cytosol"/>
    <property type="evidence" value="ECO:0007669"/>
    <property type="project" value="TreeGrafter"/>
</dbReference>
<comment type="caution">
    <text evidence="3">The sequence shown here is derived from an EMBL/GenBank/DDBJ whole genome shotgun (WGS) entry which is preliminary data.</text>
</comment>
<dbReference type="PANTHER" id="PTHR42743:SF2">
    <property type="entry name" value="AMINODEOXYCHORISMATE LYASE"/>
    <property type="match status" value="1"/>
</dbReference>
<gene>
    <name evidence="3" type="ORF">Aam_034_089</name>
</gene>
<dbReference type="GO" id="GO:0008483">
    <property type="term" value="F:transaminase activity"/>
    <property type="evidence" value="ECO:0007669"/>
    <property type="project" value="UniProtKB-KW"/>
</dbReference>
<dbReference type="InterPro" id="IPR043132">
    <property type="entry name" value="BCAT-like_C"/>
</dbReference>
<keyword evidence="4" id="KW-1185">Reference proteome</keyword>
<dbReference type="InterPro" id="IPR036038">
    <property type="entry name" value="Aminotransferase-like"/>
</dbReference>
<keyword evidence="3" id="KW-0808">Transferase</keyword>
<dbReference type="GO" id="GO:0008696">
    <property type="term" value="F:4-amino-4-deoxychorismate lyase activity"/>
    <property type="evidence" value="ECO:0007669"/>
    <property type="project" value="TreeGrafter"/>
</dbReference>
<sequence length="263" mass="27223">MDELVWLNGQLIPAVEALIPASDRGFTLGDGLFETLCLQGGVVRDVPAHFARLAAGAKLLRLPLPFHAAAMDAILTETAAANHLTEGGLRLTVTRGTGPRGLLPPTSPHPTVLVSAFAPPSRAATVGAIIATCVARDEASPLSQVKVLNYLPNILARLEAQERGAEEALLLNRAGRVAGATIGNLLLKSGSIWLTPPVTEGALPGIRRARLLASGKVKEAPIDQDALRNATALCVSNVLTLRPIIALDGAALPAEPAGELAGL</sequence>
<dbReference type="OrthoDB" id="9805628at2"/>
<evidence type="ECO:0000313" key="3">
    <source>
        <dbReference type="EMBL" id="GAN79945.1"/>
    </source>
</evidence>
<evidence type="ECO:0000256" key="1">
    <source>
        <dbReference type="ARBA" id="ARBA00009320"/>
    </source>
</evidence>
<dbReference type="Gene3D" id="3.30.470.10">
    <property type="match status" value="1"/>
</dbReference>
<dbReference type="RefSeq" id="WP_048878362.1">
    <property type="nucleotide sequence ID" value="NZ_BANC01000034.1"/>
</dbReference>
<accession>A0A0D6PDV9</accession>
<proteinExistence type="inferred from homology"/>
<dbReference type="GO" id="GO:0008153">
    <property type="term" value="P:4-aminobenzoate biosynthetic process"/>
    <property type="evidence" value="ECO:0007669"/>
    <property type="project" value="TreeGrafter"/>
</dbReference>
<evidence type="ECO:0000313" key="4">
    <source>
        <dbReference type="Proteomes" id="UP000032668"/>
    </source>
</evidence>
<dbReference type="PANTHER" id="PTHR42743">
    <property type="entry name" value="AMINO-ACID AMINOTRANSFERASE"/>
    <property type="match status" value="1"/>
</dbReference>
<evidence type="ECO:0000256" key="2">
    <source>
        <dbReference type="ARBA" id="ARBA00014472"/>
    </source>
</evidence>
<organism evidence="3 4">
    <name type="scientific">Acidocella aminolytica 101 = DSM 11237</name>
    <dbReference type="NCBI Taxonomy" id="1120923"/>
    <lineage>
        <taxon>Bacteria</taxon>
        <taxon>Pseudomonadati</taxon>
        <taxon>Pseudomonadota</taxon>
        <taxon>Alphaproteobacteria</taxon>
        <taxon>Acetobacterales</taxon>
        <taxon>Acidocellaceae</taxon>
        <taxon>Acidocella</taxon>
    </lineage>
</organism>
<dbReference type="Proteomes" id="UP000032668">
    <property type="component" value="Unassembled WGS sequence"/>
</dbReference>
<dbReference type="STRING" id="1120923.SAMN02746095_00836"/>